<dbReference type="EMBL" id="JARAOO010000003">
    <property type="protein sequence ID" value="KAJ7975929.1"/>
    <property type="molecule type" value="Genomic_DNA"/>
</dbReference>
<dbReference type="KEGG" id="qsa:O6P43_005770"/>
<evidence type="ECO:0000313" key="1">
    <source>
        <dbReference type="EMBL" id="KAJ7975929.1"/>
    </source>
</evidence>
<keyword evidence="2" id="KW-1185">Reference proteome</keyword>
<proteinExistence type="predicted"/>
<organism evidence="1 2">
    <name type="scientific">Quillaja saponaria</name>
    <name type="common">Soap bark tree</name>
    <dbReference type="NCBI Taxonomy" id="32244"/>
    <lineage>
        <taxon>Eukaryota</taxon>
        <taxon>Viridiplantae</taxon>
        <taxon>Streptophyta</taxon>
        <taxon>Embryophyta</taxon>
        <taxon>Tracheophyta</taxon>
        <taxon>Spermatophyta</taxon>
        <taxon>Magnoliopsida</taxon>
        <taxon>eudicotyledons</taxon>
        <taxon>Gunneridae</taxon>
        <taxon>Pentapetalae</taxon>
        <taxon>rosids</taxon>
        <taxon>fabids</taxon>
        <taxon>Fabales</taxon>
        <taxon>Quillajaceae</taxon>
        <taxon>Quillaja</taxon>
    </lineage>
</organism>
<evidence type="ECO:0000313" key="2">
    <source>
        <dbReference type="Proteomes" id="UP001163823"/>
    </source>
</evidence>
<dbReference type="AlphaFoldDB" id="A0AAD7Q6V9"/>
<name>A0AAD7Q6V9_QUISA</name>
<gene>
    <name evidence="1" type="ORF">O6P43_005770</name>
</gene>
<dbReference type="Proteomes" id="UP001163823">
    <property type="component" value="Chromosome 3"/>
</dbReference>
<sequence length="92" mass="10634">MKLSPTNLADCEWREVYCSFGWLNLQQSEIACKGRFPLFMVHRLYLAHSPVFVSFCSSSLLVQELYFLVYHHFPSFITVEIGCGILGLPMRL</sequence>
<protein>
    <submittedName>
        <fullName evidence="1">Uncharacterized protein</fullName>
    </submittedName>
</protein>
<comment type="caution">
    <text evidence="1">The sequence shown here is derived from an EMBL/GenBank/DDBJ whole genome shotgun (WGS) entry which is preliminary data.</text>
</comment>
<reference evidence="1" key="1">
    <citation type="journal article" date="2023" name="Science">
        <title>Elucidation of the pathway for biosynthesis of saponin adjuvants from the soapbark tree.</title>
        <authorList>
            <person name="Reed J."/>
            <person name="Orme A."/>
            <person name="El-Demerdash A."/>
            <person name="Owen C."/>
            <person name="Martin L.B.B."/>
            <person name="Misra R.C."/>
            <person name="Kikuchi S."/>
            <person name="Rejzek M."/>
            <person name="Martin A.C."/>
            <person name="Harkess A."/>
            <person name="Leebens-Mack J."/>
            <person name="Louveau T."/>
            <person name="Stephenson M.J."/>
            <person name="Osbourn A."/>
        </authorList>
    </citation>
    <scope>NUCLEOTIDE SEQUENCE</scope>
    <source>
        <strain evidence="1">S10</strain>
    </source>
</reference>
<accession>A0AAD7Q6V9</accession>